<evidence type="ECO:0000256" key="1">
    <source>
        <dbReference type="SAM" id="Phobius"/>
    </source>
</evidence>
<organism evidence="3 4">
    <name type="scientific">Stieleria magnilauensis</name>
    <dbReference type="NCBI Taxonomy" id="2527963"/>
    <lineage>
        <taxon>Bacteria</taxon>
        <taxon>Pseudomonadati</taxon>
        <taxon>Planctomycetota</taxon>
        <taxon>Planctomycetia</taxon>
        <taxon>Pirellulales</taxon>
        <taxon>Pirellulaceae</taxon>
        <taxon>Stieleria</taxon>
    </lineage>
</organism>
<evidence type="ECO:0000313" key="3">
    <source>
        <dbReference type="EMBL" id="QDV81482.1"/>
    </source>
</evidence>
<feature type="domain" description="Methyltransferase FkbM" evidence="2">
    <location>
        <begin position="87"/>
        <end position="231"/>
    </location>
</feature>
<dbReference type="NCBIfam" id="TIGR01444">
    <property type="entry name" value="fkbM_fam"/>
    <property type="match status" value="1"/>
</dbReference>
<accession>A0ABX5XI98</accession>
<protein>
    <recommendedName>
        <fullName evidence="2">Methyltransferase FkbM domain-containing protein</fullName>
    </recommendedName>
</protein>
<dbReference type="InterPro" id="IPR029063">
    <property type="entry name" value="SAM-dependent_MTases_sf"/>
</dbReference>
<keyword evidence="4" id="KW-1185">Reference proteome</keyword>
<dbReference type="PANTHER" id="PTHR36973:SF4">
    <property type="entry name" value="NODULATION PROTEIN"/>
    <property type="match status" value="1"/>
</dbReference>
<dbReference type="PANTHER" id="PTHR36973">
    <property type="entry name" value="SLL1456 PROTEIN-RELATED"/>
    <property type="match status" value="1"/>
</dbReference>
<keyword evidence="1" id="KW-0472">Membrane</keyword>
<gene>
    <name evidence="3" type="ORF">TBK1r_04000</name>
</gene>
<keyword evidence="1" id="KW-0812">Transmembrane</keyword>
<dbReference type="InterPro" id="IPR053188">
    <property type="entry name" value="FkbM_Methyltransferase"/>
</dbReference>
<name>A0ABX5XI98_9BACT</name>
<evidence type="ECO:0000259" key="2">
    <source>
        <dbReference type="Pfam" id="PF05050"/>
    </source>
</evidence>
<dbReference type="EMBL" id="CP036432">
    <property type="protein sequence ID" value="QDV81482.1"/>
    <property type="molecule type" value="Genomic_DNA"/>
</dbReference>
<dbReference type="Gene3D" id="3.40.50.150">
    <property type="entry name" value="Vaccinia Virus protein VP39"/>
    <property type="match status" value="1"/>
</dbReference>
<proteinExistence type="predicted"/>
<dbReference type="RefSeq" id="WP_145207276.1">
    <property type="nucleotide sequence ID" value="NZ_CP036432.1"/>
</dbReference>
<dbReference type="SUPFAM" id="SSF53335">
    <property type="entry name" value="S-adenosyl-L-methionine-dependent methyltransferases"/>
    <property type="match status" value="1"/>
</dbReference>
<dbReference type="InterPro" id="IPR006342">
    <property type="entry name" value="FkbM_mtfrase"/>
</dbReference>
<sequence>MNEKPVPVRFSALKRWAALVLCSNVVGWLLGVFYRNRIPFRGVSIDLRTAMIRNSTKARLFFGMYESAEYRFVNQYLMEELPTVELGASIGAVSSQIGKRLRPGTELTCVEANPNLIDTLSTNLSINAGHLKTRILPAAIAYDSESIEFAVSEDNRVSSLQSDESSTMMPVDAIRLGNCIPEGDFQLVCDIEGAEAEILAADTESLSRCRVAIVELHDTTLHGKQVSVQELASQFQATGLEPIDRYGSVYVFRRSS</sequence>
<dbReference type="Proteomes" id="UP000318081">
    <property type="component" value="Chromosome"/>
</dbReference>
<keyword evidence="1" id="KW-1133">Transmembrane helix</keyword>
<evidence type="ECO:0000313" key="4">
    <source>
        <dbReference type="Proteomes" id="UP000318081"/>
    </source>
</evidence>
<dbReference type="Pfam" id="PF05050">
    <property type="entry name" value="Methyltransf_21"/>
    <property type="match status" value="1"/>
</dbReference>
<feature type="transmembrane region" description="Helical" evidence="1">
    <location>
        <begin position="16"/>
        <end position="34"/>
    </location>
</feature>
<reference evidence="3 4" key="1">
    <citation type="submission" date="2019-02" db="EMBL/GenBank/DDBJ databases">
        <title>Deep-cultivation of Planctomycetes and their phenomic and genomic characterization uncovers novel biology.</title>
        <authorList>
            <person name="Wiegand S."/>
            <person name="Jogler M."/>
            <person name="Boedeker C."/>
            <person name="Pinto D."/>
            <person name="Vollmers J."/>
            <person name="Rivas-Marin E."/>
            <person name="Kohn T."/>
            <person name="Peeters S.H."/>
            <person name="Heuer A."/>
            <person name="Rast P."/>
            <person name="Oberbeckmann S."/>
            <person name="Bunk B."/>
            <person name="Jeske O."/>
            <person name="Meyerdierks A."/>
            <person name="Storesund J.E."/>
            <person name="Kallscheuer N."/>
            <person name="Luecker S."/>
            <person name="Lage O.M."/>
            <person name="Pohl T."/>
            <person name="Merkel B.J."/>
            <person name="Hornburger P."/>
            <person name="Mueller R.-W."/>
            <person name="Bruemmer F."/>
            <person name="Labrenz M."/>
            <person name="Spormann A.M."/>
            <person name="Op den Camp H."/>
            <person name="Overmann J."/>
            <person name="Amann R."/>
            <person name="Jetten M.S.M."/>
            <person name="Mascher T."/>
            <person name="Medema M.H."/>
            <person name="Devos D.P."/>
            <person name="Kaster A.-K."/>
            <person name="Ovreas L."/>
            <person name="Rohde M."/>
            <person name="Galperin M.Y."/>
            <person name="Jogler C."/>
        </authorList>
    </citation>
    <scope>NUCLEOTIDE SEQUENCE [LARGE SCALE GENOMIC DNA]</scope>
    <source>
        <strain evidence="3 4">TBK1r</strain>
    </source>
</reference>